<keyword evidence="3 5" id="KW-1133">Transmembrane helix</keyword>
<evidence type="ECO:0000256" key="4">
    <source>
        <dbReference type="ARBA" id="ARBA00023136"/>
    </source>
</evidence>
<sequence>MALRRGPAPEHNDAGLQPERTSLAWGRTTMAMVVAAAIFLRWMPHHGWFAGILVAVTLVTALAINLTQKIRYHRAVRGIASETVHADVVGVLFTSASVFVLGALGIYTVLFLPVGG</sequence>
<evidence type="ECO:0000256" key="3">
    <source>
        <dbReference type="ARBA" id="ARBA00022989"/>
    </source>
</evidence>
<evidence type="ECO:0000259" key="6">
    <source>
        <dbReference type="Pfam" id="PF02656"/>
    </source>
</evidence>
<evidence type="ECO:0000256" key="5">
    <source>
        <dbReference type="SAM" id="Phobius"/>
    </source>
</evidence>
<dbReference type="AlphaFoldDB" id="A0A1H1B6H3"/>
<gene>
    <name evidence="7" type="ORF">SAMN04489742_1264</name>
</gene>
<dbReference type="RefSeq" id="WP_074699694.1">
    <property type="nucleotide sequence ID" value="NZ_CP018863.1"/>
</dbReference>
<feature type="transmembrane region" description="Helical" evidence="5">
    <location>
        <begin position="48"/>
        <end position="67"/>
    </location>
</feature>
<keyword evidence="8" id="KW-1185">Reference proteome</keyword>
<feature type="transmembrane region" description="Helical" evidence="5">
    <location>
        <begin position="24"/>
        <end position="42"/>
    </location>
</feature>
<feature type="domain" description="DUF202" evidence="6">
    <location>
        <begin position="14"/>
        <end position="77"/>
    </location>
</feature>
<comment type="subcellular location">
    <subcellularLocation>
        <location evidence="1">Endomembrane system</location>
        <topology evidence="1">Multi-pass membrane protein</topology>
    </subcellularLocation>
</comment>
<accession>A0A1H1B6H3</accession>
<protein>
    <recommendedName>
        <fullName evidence="6">DUF202 domain-containing protein</fullName>
    </recommendedName>
</protein>
<evidence type="ECO:0000313" key="7">
    <source>
        <dbReference type="EMBL" id="SDQ47502.1"/>
    </source>
</evidence>
<dbReference type="InterPro" id="IPR003807">
    <property type="entry name" value="DUF202"/>
</dbReference>
<organism evidence="7 8">
    <name type="scientific">Crystallibacter crystallopoietes</name>
    <dbReference type="NCBI Taxonomy" id="37928"/>
    <lineage>
        <taxon>Bacteria</taxon>
        <taxon>Bacillati</taxon>
        <taxon>Actinomycetota</taxon>
        <taxon>Actinomycetes</taxon>
        <taxon>Micrococcales</taxon>
        <taxon>Micrococcaceae</taxon>
        <taxon>Crystallibacter</taxon>
    </lineage>
</organism>
<name>A0A1H1B6H3_9MICC</name>
<keyword evidence="4 5" id="KW-0472">Membrane</keyword>
<keyword evidence="2 5" id="KW-0812">Transmembrane</keyword>
<evidence type="ECO:0000256" key="1">
    <source>
        <dbReference type="ARBA" id="ARBA00004127"/>
    </source>
</evidence>
<proteinExistence type="predicted"/>
<dbReference type="Pfam" id="PF02656">
    <property type="entry name" value="DUF202"/>
    <property type="match status" value="1"/>
</dbReference>
<feature type="transmembrane region" description="Helical" evidence="5">
    <location>
        <begin position="88"/>
        <end position="112"/>
    </location>
</feature>
<dbReference type="Proteomes" id="UP000181917">
    <property type="component" value="Unassembled WGS sequence"/>
</dbReference>
<evidence type="ECO:0000256" key="2">
    <source>
        <dbReference type="ARBA" id="ARBA00022692"/>
    </source>
</evidence>
<dbReference type="GO" id="GO:0012505">
    <property type="term" value="C:endomembrane system"/>
    <property type="evidence" value="ECO:0007669"/>
    <property type="project" value="UniProtKB-SubCell"/>
</dbReference>
<reference evidence="7 8" key="1">
    <citation type="submission" date="2016-10" db="EMBL/GenBank/DDBJ databases">
        <authorList>
            <person name="de Groot N.N."/>
        </authorList>
    </citation>
    <scope>NUCLEOTIDE SEQUENCE [LARGE SCALE GENOMIC DNA]</scope>
    <source>
        <strain evidence="7 8">DSM 20117</strain>
    </source>
</reference>
<dbReference type="KEGG" id="acry:AC20117_11035"/>
<evidence type="ECO:0000313" key="8">
    <source>
        <dbReference type="Proteomes" id="UP000181917"/>
    </source>
</evidence>
<dbReference type="EMBL" id="FNKH01000002">
    <property type="protein sequence ID" value="SDQ47502.1"/>
    <property type="molecule type" value="Genomic_DNA"/>
</dbReference>